<dbReference type="PANTHER" id="PTHR47129">
    <property type="entry name" value="QUINONE OXIDOREDUCTASE 2"/>
    <property type="match status" value="1"/>
</dbReference>
<feature type="domain" description="NmrA-like" evidence="1">
    <location>
        <begin position="2"/>
        <end position="240"/>
    </location>
</feature>
<evidence type="ECO:0000259" key="1">
    <source>
        <dbReference type="Pfam" id="PF05368"/>
    </source>
</evidence>
<evidence type="ECO:0000313" key="3">
    <source>
        <dbReference type="Proteomes" id="UP000194873"/>
    </source>
</evidence>
<dbReference type="Gene3D" id="3.90.25.10">
    <property type="entry name" value="UDP-galactose 4-epimerase, domain 1"/>
    <property type="match status" value="1"/>
</dbReference>
<dbReference type="AlphaFoldDB" id="A0A243WKA0"/>
<sequence>MILVTGATGHLGTAVLQTLLRKTDAAQLAAFVRDEQKAAELKAQGVSLRLGSYEDSASLEQAMQGIEKVLLISGGGEEDALQQHQQVVDAAKRAGVRCLAYTSRALKDPSTLANQLMVRHFQTEAYIQASGLSYLIFRNILYMDVLPLFTGPQVLETGINLPAGQGKVAYALRSEMGEAIANVLLKPSYASCIYHLTGRTAYSFDDVAAALTAASGKKVAYTPVEKAAFAAGMQKRGVPELAIERTIGFMTDIAHGQEAEVSHDLETLLGRQPTPLQEGVKMLYKL</sequence>
<keyword evidence="3" id="KW-1185">Reference proteome</keyword>
<protein>
    <submittedName>
        <fullName evidence="2">NAD(P)-dependent oxidoreductase</fullName>
    </submittedName>
</protein>
<comment type="caution">
    <text evidence="2">The sequence shown here is derived from an EMBL/GenBank/DDBJ whole genome shotgun (WGS) entry which is preliminary data.</text>
</comment>
<dbReference type="PANTHER" id="PTHR47129:SF1">
    <property type="entry name" value="NMRA-LIKE DOMAIN-CONTAINING PROTEIN"/>
    <property type="match status" value="1"/>
</dbReference>
<gene>
    <name evidence="2" type="ORF">BXP70_01555</name>
</gene>
<dbReference type="InterPro" id="IPR052718">
    <property type="entry name" value="NmrA-type_oxidoreductase"/>
</dbReference>
<proteinExistence type="predicted"/>
<dbReference type="CDD" id="cd05269">
    <property type="entry name" value="TMR_SDR_a"/>
    <property type="match status" value="1"/>
</dbReference>
<dbReference type="OrthoDB" id="9780595at2"/>
<dbReference type="RefSeq" id="WP_086592243.1">
    <property type="nucleotide sequence ID" value="NZ_MTSE01000001.1"/>
</dbReference>
<dbReference type="Pfam" id="PF05368">
    <property type="entry name" value="NmrA"/>
    <property type="match status" value="1"/>
</dbReference>
<dbReference type="InterPro" id="IPR008030">
    <property type="entry name" value="NmrA-like"/>
</dbReference>
<accession>A0A243WKA0</accession>
<dbReference type="InterPro" id="IPR036291">
    <property type="entry name" value="NAD(P)-bd_dom_sf"/>
</dbReference>
<dbReference type="Proteomes" id="UP000194873">
    <property type="component" value="Unassembled WGS sequence"/>
</dbReference>
<dbReference type="Gene3D" id="3.40.50.720">
    <property type="entry name" value="NAD(P)-binding Rossmann-like Domain"/>
    <property type="match status" value="1"/>
</dbReference>
<organism evidence="2 3">
    <name type="scientific">Hymenobacter crusticola</name>
    <dbReference type="NCBI Taxonomy" id="1770526"/>
    <lineage>
        <taxon>Bacteria</taxon>
        <taxon>Pseudomonadati</taxon>
        <taxon>Bacteroidota</taxon>
        <taxon>Cytophagia</taxon>
        <taxon>Cytophagales</taxon>
        <taxon>Hymenobacteraceae</taxon>
        <taxon>Hymenobacter</taxon>
    </lineage>
</organism>
<name>A0A243WKA0_9BACT</name>
<dbReference type="EMBL" id="MTSE01000001">
    <property type="protein sequence ID" value="OUJ76335.1"/>
    <property type="molecule type" value="Genomic_DNA"/>
</dbReference>
<dbReference type="SUPFAM" id="SSF51735">
    <property type="entry name" value="NAD(P)-binding Rossmann-fold domains"/>
    <property type="match status" value="1"/>
</dbReference>
<reference evidence="2 3" key="1">
    <citation type="submission" date="2017-01" db="EMBL/GenBank/DDBJ databases">
        <title>A new Hymenobacter.</title>
        <authorList>
            <person name="Liang Y."/>
            <person name="Feng F."/>
        </authorList>
    </citation>
    <scope>NUCLEOTIDE SEQUENCE [LARGE SCALE GENOMIC DNA]</scope>
    <source>
        <strain evidence="2">MIMBbqt21</strain>
    </source>
</reference>
<evidence type="ECO:0000313" key="2">
    <source>
        <dbReference type="EMBL" id="OUJ76335.1"/>
    </source>
</evidence>